<dbReference type="EMBL" id="QKYT01000405">
    <property type="protein sequence ID" value="RIA85777.1"/>
    <property type="molecule type" value="Genomic_DNA"/>
</dbReference>
<organism evidence="2 3">
    <name type="scientific">Glomus cerebriforme</name>
    <dbReference type="NCBI Taxonomy" id="658196"/>
    <lineage>
        <taxon>Eukaryota</taxon>
        <taxon>Fungi</taxon>
        <taxon>Fungi incertae sedis</taxon>
        <taxon>Mucoromycota</taxon>
        <taxon>Glomeromycotina</taxon>
        <taxon>Glomeromycetes</taxon>
        <taxon>Glomerales</taxon>
        <taxon>Glomeraceae</taxon>
        <taxon>Glomus</taxon>
    </lineage>
</organism>
<accession>A0A397SPA6</accession>
<sequence length="379" mass="43800">MLSLRHIHPNGTVDEIDVELKIQEFNYCVVRNRILIDQFLGYELINRTPFGLVFIEETTQQIKTKSLIHLNINREKEFIRLAARRNSNDAEWQQYIFNSLIISTFDGGYAIIFANTTNNNITLLSQGQLFATFIVVKRLRFGGYLLADYTIYGNTWGYSMIDLPKFTDRDHGYFSTNINSTFPKINDSLISSDIKNIIIDFYDKIELSNGNISISNSRESKLSFTSGTQCELDNRGKRVIVKVFDFIFNNSGGDYFIKISTDFVKHSVYKEPLLGISRNVWKFTIMDSTYGFKPAPDYWQELKFRSLTPLSDSAKLKIFWFSCLNIFFEDIPQLIIQILYRHYSVSYSIIPALTLITSAANLSIIIVGRLYQAINHIKE</sequence>
<dbReference type="Proteomes" id="UP000265703">
    <property type="component" value="Unassembled WGS sequence"/>
</dbReference>
<dbReference type="AlphaFoldDB" id="A0A397SPA6"/>
<name>A0A397SPA6_9GLOM</name>
<keyword evidence="1" id="KW-1133">Transmembrane helix</keyword>
<feature type="transmembrane region" description="Helical" evidence="1">
    <location>
        <begin position="346"/>
        <end position="371"/>
    </location>
</feature>
<protein>
    <submittedName>
        <fullName evidence="2">Uncharacterized protein</fullName>
    </submittedName>
</protein>
<proteinExistence type="predicted"/>
<gene>
    <name evidence="2" type="ORF">C1645_830292</name>
</gene>
<reference evidence="2 3" key="1">
    <citation type="submission" date="2018-06" db="EMBL/GenBank/DDBJ databases">
        <title>Comparative genomics reveals the genomic features of Rhizophagus irregularis, R. cerebriforme, R. diaphanum and Gigaspora rosea, and their symbiotic lifestyle signature.</title>
        <authorList>
            <person name="Morin E."/>
            <person name="San Clemente H."/>
            <person name="Chen E.C.H."/>
            <person name="De La Providencia I."/>
            <person name="Hainaut M."/>
            <person name="Kuo A."/>
            <person name="Kohler A."/>
            <person name="Murat C."/>
            <person name="Tang N."/>
            <person name="Roy S."/>
            <person name="Loubradou J."/>
            <person name="Henrissat B."/>
            <person name="Grigoriev I.V."/>
            <person name="Corradi N."/>
            <person name="Roux C."/>
            <person name="Martin F.M."/>
        </authorList>
    </citation>
    <scope>NUCLEOTIDE SEQUENCE [LARGE SCALE GENOMIC DNA]</scope>
    <source>
        <strain evidence="2 3">DAOM 227022</strain>
    </source>
</reference>
<evidence type="ECO:0000256" key="1">
    <source>
        <dbReference type="SAM" id="Phobius"/>
    </source>
</evidence>
<keyword evidence="1" id="KW-0472">Membrane</keyword>
<evidence type="ECO:0000313" key="2">
    <source>
        <dbReference type="EMBL" id="RIA85777.1"/>
    </source>
</evidence>
<keyword evidence="1" id="KW-0812">Transmembrane</keyword>
<keyword evidence="3" id="KW-1185">Reference proteome</keyword>
<dbReference type="STRING" id="658196.A0A397SPA6"/>
<comment type="caution">
    <text evidence="2">The sequence shown here is derived from an EMBL/GenBank/DDBJ whole genome shotgun (WGS) entry which is preliminary data.</text>
</comment>
<evidence type="ECO:0000313" key="3">
    <source>
        <dbReference type="Proteomes" id="UP000265703"/>
    </source>
</evidence>